<dbReference type="Pfam" id="PF00534">
    <property type="entry name" value="Glycos_transf_1"/>
    <property type="match status" value="1"/>
</dbReference>
<keyword evidence="2" id="KW-0808">Transferase</keyword>
<dbReference type="AlphaFoldDB" id="A0A841T778"/>
<dbReference type="Gene3D" id="3.40.50.2000">
    <property type="entry name" value="Glycogen Phosphorylase B"/>
    <property type="match status" value="2"/>
</dbReference>
<keyword evidence="3" id="KW-1185">Reference proteome</keyword>
<dbReference type="InterPro" id="IPR050194">
    <property type="entry name" value="Glycosyltransferase_grp1"/>
</dbReference>
<reference evidence="2 3" key="1">
    <citation type="submission" date="2020-08" db="EMBL/GenBank/DDBJ databases">
        <title>Cohnella phylogeny.</title>
        <authorList>
            <person name="Dunlap C."/>
        </authorList>
    </citation>
    <scope>NUCLEOTIDE SEQUENCE [LARGE SCALE GENOMIC DNA]</scope>
    <source>
        <strain evidence="2 3">DSM 103658</strain>
    </source>
</reference>
<feature type="domain" description="Glycosyl transferase family 1" evidence="1">
    <location>
        <begin position="225"/>
        <end position="318"/>
    </location>
</feature>
<dbReference type="PANTHER" id="PTHR45947">
    <property type="entry name" value="SULFOQUINOVOSYL TRANSFERASE SQD2"/>
    <property type="match status" value="1"/>
</dbReference>
<dbReference type="CDD" id="cd03801">
    <property type="entry name" value="GT4_PimA-like"/>
    <property type="match status" value="1"/>
</dbReference>
<dbReference type="Proteomes" id="UP000574133">
    <property type="component" value="Unassembled WGS sequence"/>
</dbReference>
<dbReference type="PANTHER" id="PTHR45947:SF3">
    <property type="entry name" value="SULFOQUINOVOSYL TRANSFERASE SQD2"/>
    <property type="match status" value="1"/>
</dbReference>
<evidence type="ECO:0000259" key="1">
    <source>
        <dbReference type="Pfam" id="PF00534"/>
    </source>
</evidence>
<dbReference type="InterPro" id="IPR001296">
    <property type="entry name" value="Glyco_trans_1"/>
</dbReference>
<sequence length="343" mass="38765">MKLTFPILTLCKGGAQRMLAELVNGLVRKGHDVTIVMPSEGVIEYPVQARVIQTTRTVLRADDLPSSDAIVSNYYLTVPLSQAASEQGKGRHIRLSMCYEPVVLPNNHQSFPTYFATQSLIVISSWQQKLIELLHGIRGTVVPVGLDPVFRNLHIREQSRTIRISAIVREPEGFAFHRDQHYLMEELYAVKRDYPHVEIALITPPGEMYRSPALQRMRATLPYLFYTPGDDVELCYHYNQSHIFVTSSIYEAANMPGLEAMRCGAALVSAYSGGNTDYGRHGHTCLVAYRHEGSLGQQIRLLLNRPELMQSIAAAGEQESQKWTWARSVNAFDQALREYLFNR</sequence>
<accession>A0A841T778</accession>
<dbReference type="RefSeq" id="WP_185177212.1">
    <property type="nucleotide sequence ID" value="NZ_CBCSEP010000014.1"/>
</dbReference>
<dbReference type="EMBL" id="JACJVN010000006">
    <property type="protein sequence ID" value="MBB6675906.1"/>
    <property type="molecule type" value="Genomic_DNA"/>
</dbReference>
<gene>
    <name evidence="2" type="ORF">H4Q31_01040</name>
</gene>
<evidence type="ECO:0000313" key="3">
    <source>
        <dbReference type="Proteomes" id="UP000574133"/>
    </source>
</evidence>
<evidence type="ECO:0000313" key="2">
    <source>
        <dbReference type="EMBL" id="MBB6675906.1"/>
    </source>
</evidence>
<dbReference type="GO" id="GO:0016757">
    <property type="term" value="F:glycosyltransferase activity"/>
    <property type="evidence" value="ECO:0007669"/>
    <property type="project" value="InterPro"/>
</dbReference>
<comment type="caution">
    <text evidence="2">The sequence shown here is derived from an EMBL/GenBank/DDBJ whole genome shotgun (WGS) entry which is preliminary data.</text>
</comment>
<protein>
    <submittedName>
        <fullName evidence="2">Glycosyltransferase family 4 protein</fullName>
    </submittedName>
</protein>
<name>A0A841T778_9BACL</name>
<proteinExistence type="predicted"/>
<organism evidence="2 3">
    <name type="scientific">Cohnella lubricantis</name>
    <dbReference type="NCBI Taxonomy" id="2163172"/>
    <lineage>
        <taxon>Bacteria</taxon>
        <taxon>Bacillati</taxon>
        <taxon>Bacillota</taxon>
        <taxon>Bacilli</taxon>
        <taxon>Bacillales</taxon>
        <taxon>Paenibacillaceae</taxon>
        <taxon>Cohnella</taxon>
    </lineage>
</organism>
<dbReference type="SUPFAM" id="SSF53756">
    <property type="entry name" value="UDP-Glycosyltransferase/glycogen phosphorylase"/>
    <property type="match status" value="1"/>
</dbReference>